<dbReference type="GO" id="GO:0009867">
    <property type="term" value="P:jasmonic acid mediated signaling pathway"/>
    <property type="evidence" value="ECO:0007669"/>
    <property type="project" value="UniProtKB-ARBA"/>
</dbReference>
<organism evidence="5 6">
    <name type="scientific">Microthlaspi erraticum</name>
    <dbReference type="NCBI Taxonomy" id="1685480"/>
    <lineage>
        <taxon>Eukaryota</taxon>
        <taxon>Viridiplantae</taxon>
        <taxon>Streptophyta</taxon>
        <taxon>Embryophyta</taxon>
        <taxon>Tracheophyta</taxon>
        <taxon>Spermatophyta</taxon>
        <taxon>Magnoliopsida</taxon>
        <taxon>eudicotyledons</taxon>
        <taxon>Gunneridae</taxon>
        <taxon>Pentapetalae</taxon>
        <taxon>rosids</taxon>
        <taxon>malvids</taxon>
        <taxon>Brassicales</taxon>
        <taxon>Brassicaceae</taxon>
        <taxon>Coluteocarpeae</taxon>
        <taxon>Microthlaspi</taxon>
    </lineage>
</organism>
<evidence type="ECO:0000256" key="2">
    <source>
        <dbReference type="ARBA" id="ARBA00009993"/>
    </source>
</evidence>
<dbReference type="AlphaFoldDB" id="A0A6D2IJJ9"/>
<comment type="pathway">
    <text evidence="1">Protein modification; protein ubiquitination.</text>
</comment>
<dbReference type="InterPro" id="IPR016897">
    <property type="entry name" value="SKP1"/>
</dbReference>
<feature type="domain" description="SKP1 component POZ" evidence="4">
    <location>
        <begin position="188"/>
        <end position="230"/>
    </location>
</feature>
<dbReference type="PANTHER" id="PTHR11165">
    <property type="entry name" value="SKP1"/>
    <property type="match status" value="1"/>
</dbReference>
<dbReference type="InterPro" id="IPR001232">
    <property type="entry name" value="SKP1-like"/>
</dbReference>
<reference evidence="5" key="1">
    <citation type="submission" date="2020-01" db="EMBL/GenBank/DDBJ databases">
        <authorList>
            <person name="Mishra B."/>
        </authorList>
    </citation>
    <scope>NUCLEOTIDE SEQUENCE [LARGE SCALE GENOMIC DNA]</scope>
</reference>
<evidence type="ECO:0000313" key="6">
    <source>
        <dbReference type="Proteomes" id="UP000467841"/>
    </source>
</evidence>
<protein>
    <recommendedName>
        <fullName evidence="4">SKP1 component POZ domain-containing protein</fullName>
    </recommendedName>
</protein>
<proteinExistence type="inferred from homology"/>
<evidence type="ECO:0000259" key="4">
    <source>
        <dbReference type="Pfam" id="PF03931"/>
    </source>
</evidence>
<dbReference type="Gene3D" id="3.30.710.10">
    <property type="entry name" value="Potassium Channel Kv1.1, Chain A"/>
    <property type="match status" value="1"/>
</dbReference>
<dbReference type="GO" id="GO:0016567">
    <property type="term" value="P:protein ubiquitination"/>
    <property type="evidence" value="ECO:0007669"/>
    <property type="project" value="UniProtKB-UniPathway"/>
</dbReference>
<dbReference type="InterPro" id="IPR016073">
    <property type="entry name" value="Skp1_comp_POZ"/>
</dbReference>
<dbReference type="Proteomes" id="UP000467841">
    <property type="component" value="Unassembled WGS sequence"/>
</dbReference>
<dbReference type="InterPro" id="IPR011333">
    <property type="entry name" value="SKP1/BTB/POZ_sf"/>
</dbReference>
<sequence>MSSFLLPLEVCDQLTSAIARIWWSSDAERRGIHWTTWDKMCISKEDGGTGFRDIHDFNLALLAKQLWRLLRFSESLLARVLRGKYFPYSTPLRAGHTDSPSYGWRSILAARPLLTMGILQKVHSGLNTRAWEDPWIPTIPARHANARIPIVHPRMTVSDFINRETKDWNVGMLEEYMEPEDIPIIRNGEIFEVEEVVTLQLHTIAHMMEDNCVNITGDILSKVIGYCKKHIIVIPSGDGGSSEAELKEWDTKFTSDIAQSTLFHLILAASFLNI</sequence>
<gene>
    <name evidence="5" type="ORF">MERR_LOCUS15427</name>
</gene>
<keyword evidence="6" id="KW-1185">Reference proteome</keyword>
<dbReference type="SUPFAM" id="SSF81382">
    <property type="entry name" value="Skp1 dimerisation domain-like"/>
    <property type="match status" value="1"/>
</dbReference>
<keyword evidence="3" id="KW-0833">Ubl conjugation pathway</keyword>
<comment type="caution">
    <text evidence="5">The sequence shown here is derived from an EMBL/GenBank/DDBJ whole genome shotgun (WGS) entry which is preliminary data.</text>
</comment>
<name>A0A6D2IJJ9_9BRAS</name>
<dbReference type="SMART" id="SM00512">
    <property type="entry name" value="Skp1"/>
    <property type="match status" value="1"/>
</dbReference>
<evidence type="ECO:0000256" key="1">
    <source>
        <dbReference type="ARBA" id="ARBA00004906"/>
    </source>
</evidence>
<comment type="similarity">
    <text evidence="2">Belongs to the SKP1 family.</text>
</comment>
<dbReference type="SUPFAM" id="SSF54695">
    <property type="entry name" value="POZ domain"/>
    <property type="match status" value="1"/>
</dbReference>
<accession>A0A6D2IJJ9</accession>
<dbReference type="Pfam" id="PF03931">
    <property type="entry name" value="Skp1_POZ"/>
    <property type="match status" value="1"/>
</dbReference>
<dbReference type="InterPro" id="IPR036296">
    <property type="entry name" value="SKP1-like_dim_sf"/>
</dbReference>
<dbReference type="UniPathway" id="UPA00143"/>
<dbReference type="GO" id="GO:0006511">
    <property type="term" value="P:ubiquitin-dependent protein catabolic process"/>
    <property type="evidence" value="ECO:0007669"/>
    <property type="project" value="InterPro"/>
</dbReference>
<evidence type="ECO:0000313" key="5">
    <source>
        <dbReference type="EMBL" id="CAA7028192.1"/>
    </source>
</evidence>
<dbReference type="EMBL" id="CACVBM020001064">
    <property type="protein sequence ID" value="CAA7028192.1"/>
    <property type="molecule type" value="Genomic_DNA"/>
</dbReference>
<evidence type="ECO:0000256" key="3">
    <source>
        <dbReference type="ARBA" id="ARBA00022786"/>
    </source>
</evidence>
<dbReference type="OrthoDB" id="1105397at2759"/>